<dbReference type="PANTHER" id="PTHR43547">
    <property type="entry name" value="TWO-COMPONENT HISTIDINE KINASE"/>
    <property type="match status" value="1"/>
</dbReference>
<dbReference type="InterPro" id="IPR036890">
    <property type="entry name" value="HATPase_C_sf"/>
</dbReference>
<dbReference type="SUPFAM" id="SSF55874">
    <property type="entry name" value="ATPase domain of HSP90 chaperone/DNA topoisomerase II/histidine kinase"/>
    <property type="match status" value="1"/>
</dbReference>
<evidence type="ECO:0000313" key="5">
    <source>
        <dbReference type="EMBL" id="XBS20614.1"/>
    </source>
</evidence>
<dbReference type="PANTHER" id="PTHR43547:SF2">
    <property type="entry name" value="HYBRID SIGNAL TRANSDUCTION HISTIDINE KINASE C"/>
    <property type="match status" value="1"/>
</dbReference>
<keyword evidence="3" id="KW-0597">Phosphoprotein</keyword>
<dbReference type="EC" id="2.7.13.3" evidence="2"/>
<dbReference type="Proteomes" id="UP001225378">
    <property type="component" value="Chromosome"/>
</dbReference>
<dbReference type="InterPro" id="IPR003594">
    <property type="entry name" value="HATPase_dom"/>
</dbReference>
<accession>A0AAU7NUD8</accession>
<protein>
    <recommendedName>
        <fullName evidence="2">histidine kinase</fullName>
        <ecNumber evidence="2">2.7.13.3</ecNumber>
    </recommendedName>
</protein>
<dbReference type="PRINTS" id="PR00344">
    <property type="entry name" value="BCTRLSENSOR"/>
</dbReference>
<evidence type="ECO:0000256" key="3">
    <source>
        <dbReference type="ARBA" id="ARBA00022553"/>
    </source>
</evidence>
<proteinExistence type="predicted"/>
<keyword evidence="5" id="KW-0808">Transferase</keyword>
<name>A0AAU7NUD8_9GAMM</name>
<dbReference type="KEGG" id="mech:Q9L42_020095"/>
<reference evidence="5 6" key="1">
    <citation type="journal article" date="2024" name="Microbiology">
        <title>Methylomarinum rosea sp. nov., a novel halophilic methanotrophic bacterium from the hypersaline Lake Elton.</title>
        <authorList>
            <person name="Suleimanov R.Z."/>
            <person name="Oshkin I.Y."/>
            <person name="Danilova O.V."/>
            <person name="Suzina N.E."/>
            <person name="Dedysh S.N."/>
        </authorList>
    </citation>
    <scope>NUCLEOTIDE SEQUENCE [LARGE SCALE GENOMIC DNA]</scope>
    <source>
        <strain evidence="5 6">Ch1-1</strain>
    </source>
</reference>
<evidence type="ECO:0000259" key="4">
    <source>
        <dbReference type="PROSITE" id="PS50109"/>
    </source>
</evidence>
<evidence type="ECO:0000313" key="6">
    <source>
        <dbReference type="Proteomes" id="UP001225378"/>
    </source>
</evidence>
<organism evidence="5 6">
    <name type="scientific">Methylomarinum roseum</name>
    <dbReference type="NCBI Taxonomy" id="3067653"/>
    <lineage>
        <taxon>Bacteria</taxon>
        <taxon>Pseudomonadati</taxon>
        <taxon>Pseudomonadota</taxon>
        <taxon>Gammaproteobacteria</taxon>
        <taxon>Methylococcales</taxon>
        <taxon>Methylococcaceae</taxon>
        <taxon>Methylomarinum</taxon>
    </lineage>
</organism>
<comment type="catalytic activity">
    <reaction evidence="1">
        <text>ATP + protein L-histidine = ADP + protein N-phospho-L-histidine.</text>
        <dbReference type="EC" id="2.7.13.3"/>
    </reaction>
</comment>
<dbReference type="InterPro" id="IPR004358">
    <property type="entry name" value="Sig_transdc_His_kin-like_C"/>
</dbReference>
<dbReference type="AlphaFoldDB" id="A0AAU7NUD8"/>
<dbReference type="Pfam" id="PF02518">
    <property type="entry name" value="HATPase_c"/>
    <property type="match status" value="1"/>
</dbReference>
<evidence type="ECO:0000256" key="1">
    <source>
        <dbReference type="ARBA" id="ARBA00000085"/>
    </source>
</evidence>
<gene>
    <name evidence="5" type="ORF">Q9L42_020095</name>
</gene>
<sequence length="225" mass="25517">MPRNTKQHFSTILASTVHDIKNSLGILQDRIHHIAASRQHNDPDFMQLEFEANRMNHSMMQLLALYKIDNDKFNLDIDEYPLQDILDEVQAQQAPLLKMNDIKLTVQCPDELMSFCDYTHISNALGTIFNNSQRYSLSQVALSADQHGDYVCLTIEDDGAGYPDELLSIDPTDHEQMDWVSGSTGLGLYFVATIASLHQNGDKQGYIRIDNQSRLGGARFRLFLP</sequence>
<dbReference type="InterPro" id="IPR005467">
    <property type="entry name" value="His_kinase_dom"/>
</dbReference>
<feature type="domain" description="Histidine kinase" evidence="4">
    <location>
        <begin position="15"/>
        <end position="225"/>
    </location>
</feature>
<dbReference type="Gene3D" id="3.30.565.10">
    <property type="entry name" value="Histidine kinase-like ATPase, C-terminal domain"/>
    <property type="match status" value="1"/>
</dbReference>
<dbReference type="RefSeq" id="WP_305906615.1">
    <property type="nucleotide sequence ID" value="NZ_CP157743.1"/>
</dbReference>
<dbReference type="PROSITE" id="PS50109">
    <property type="entry name" value="HIS_KIN"/>
    <property type="match status" value="1"/>
</dbReference>
<keyword evidence="5" id="KW-0418">Kinase</keyword>
<dbReference type="EMBL" id="CP157743">
    <property type="protein sequence ID" value="XBS20614.1"/>
    <property type="molecule type" value="Genomic_DNA"/>
</dbReference>
<dbReference type="GO" id="GO:0000155">
    <property type="term" value="F:phosphorelay sensor kinase activity"/>
    <property type="evidence" value="ECO:0007669"/>
    <property type="project" value="TreeGrafter"/>
</dbReference>
<keyword evidence="6" id="KW-1185">Reference proteome</keyword>
<evidence type="ECO:0000256" key="2">
    <source>
        <dbReference type="ARBA" id="ARBA00012438"/>
    </source>
</evidence>